<dbReference type="Gene3D" id="3.90.120.10">
    <property type="entry name" value="DNA Methylase, subunit A, domain 2"/>
    <property type="match status" value="1"/>
</dbReference>
<dbReference type="InterPro" id="IPR001525">
    <property type="entry name" value="C5_MeTfrase"/>
</dbReference>
<evidence type="ECO:0000256" key="6">
    <source>
        <dbReference type="PROSITE-ProRule" id="PRU01016"/>
    </source>
</evidence>
<dbReference type="EMBL" id="JBJVNI010000010">
    <property type="protein sequence ID" value="MFM9610967.1"/>
    <property type="molecule type" value="Genomic_DNA"/>
</dbReference>
<evidence type="ECO:0000313" key="7">
    <source>
        <dbReference type="EMBL" id="MFM9610967.1"/>
    </source>
</evidence>
<comment type="caution">
    <text evidence="7">The sequence shown here is derived from an EMBL/GenBank/DDBJ whole genome shotgun (WGS) entry which is preliminary data.</text>
</comment>
<dbReference type="InterPro" id="IPR050390">
    <property type="entry name" value="C5-Methyltransferase"/>
</dbReference>
<evidence type="ECO:0000256" key="5">
    <source>
        <dbReference type="ARBA" id="ARBA00022747"/>
    </source>
</evidence>
<name>A0ABW9HVX1_9ACTN</name>
<evidence type="ECO:0000256" key="3">
    <source>
        <dbReference type="ARBA" id="ARBA00022679"/>
    </source>
</evidence>
<dbReference type="RefSeq" id="WP_409121951.1">
    <property type="nucleotide sequence ID" value="NZ_JBJVNI010000010.1"/>
</dbReference>
<dbReference type="PANTHER" id="PTHR10629">
    <property type="entry name" value="CYTOSINE-SPECIFIC METHYLTRANSFERASE"/>
    <property type="match status" value="1"/>
</dbReference>
<dbReference type="GO" id="GO:0003886">
    <property type="term" value="F:DNA (cytosine-5-)-methyltransferase activity"/>
    <property type="evidence" value="ECO:0007669"/>
    <property type="project" value="UniProtKB-EC"/>
</dbReference>
<evidence type="ECO:0000313" key="8">
    <source>
        <dbReference type="Proteomes" id="UP001631957"/>
    </source>
</evidence>
<reference evidence="7 8" key="1">
    <citation type="submission" date="2024-12" db="EMBL/GenBank/DDBJ databases">
        <title>Forecasting of Potato common scab and diversities of Pathogenic streptomyces spp. in china.</title>
        <authorList>
            <person name="Handique U."/>
            <person name="Wu J."/>
        </authorList>
    </citation>
    <scope>NUCLEOTIDE SEQUENCE [LARGE SCALE GENOMIC DNA]</scope>
    <source>
        <strain evidence="7 8">ZRIMU1530</strain>
    </source>
</reference>
<dbReference type="Pfam" id="PF00145">
    <property type="entry name" value="DNA_methylase"/>
    <property type="match status" value="2"/>
</dbReference>
<gene>
    <name evidence="7" type="ORF">ACKI18_19930</name>
</gene>
<dbReference type="Proteomes" id="UP001631957">
    <property type="component" value="Unassembled WGS sequence"/>
</dbReference>
<protein>
    <recommendedName>
        <fullName evidence="1">DNA (cytosine-5-)-methyltransferase</fullName>
        <ecNumber evidence="1">2.1.1.37</ecNumber>
    </recommendedName>
</protein>
<keyword evidence="8" id="KW-1185">Reference proteome</keyword>
<dbReference type="GO" id="GO:0032259">
    <property type="term" value="P:methylation"/>
    <property type="evidence" value="ECO:0007669"/>
    <property type="project" value="UniProtKB-KW"/>
</dbReference>
<evidence type="ECO:0000256" key="2">
    <source>
        <dbReference type="ARBA" id="ARBA00022603"/>
    </source>
</evidence>
<dbReference type="Gene3D" id="3.40.50.150">
    <property type="entry name" value="Vaccinia Virus protein VP39"/>
    <property type="match status" value="1"/>
</dbReference>
<dbReference type="PRINTS" id="PR00105">
    <property type="entry name" value="C5METTRFRASE"/>
</dbReference>
<evidence type="ECO:0000256" key="1">
    <source>
        <dbReference type="ARBA" id="ARBA00011975"/>
    </source>
</evidence>
<dbReference type="PANTHER" id="PTHR10629:SF52">
    <property type="entry name" value="DNA (CYTOSINE-5)-METHYLTRANSFERASE 1"/>
    <property type="match status" value="1"/>
</dbReference>
<keyword evidence="5" id="KW-0680">Restriction system</keyword>
<keyword evidence="3 6" id="KW-0808">Transferase</keyword>
<dbReference type="InterPro" id="IPR029063">
    <property type="entry name" value="SAM-dependent_MTases_sf"/>
</dbReference>
<feature type="active site" evidence="6">
    <location>
        <position position="116"/>
    </location>
</feature>
<dbReference type="PROSITE" id="PS51679">
    <property type="entry name" value="SAM_MT_C5"/>
    <property type="match status" value="1"/>
</dbReference>
<keyword evidence="4 6" id="KW-0949">S-adenosyl-L-methionine</keyword>
<evidence type="ECO:0000256" key="4">
    <source>
        <dbReference type="ARBA" id="ARBA00022691"/>
    </source>
</evidence>
<keyword evidence="2 6" id="KW-0489">Methyltransferase</keyword>
<organism evidence="7 8">
    <name type="scientific">Streptomyces niveiscabiei</name>
    <dbReference type="NCBI Taxonomy" id="164115"/>
    <lineage>
        <taxon>Bacteria</taxon>
        <taxon>Bacillati</taxon>
        <taxon>Actinomycetota</taxon>
        <taxon>Actinomycetes</taxon>
        <taxon>Kitasatosporales</taxon>
        <taxon>Streptomycetaceae</taxon>
        <taxon>Streptomyces</taxon>
    </lineage>
</organism>
<proteinExistence type="inferred from homology"/>
<sequence length="434" mass="46638">MASHRKQALLWRIDDDDPLRGDRGGHVRDTLVSLSADRIQPGDYVPDPLIVDLFAGPGGLDVAAGWLGVPTIGIELDSDACATRKAAGLATVSGDVKAFRPADFPEARVLAGGPPCQTYTVAGGRDGGAGRRALKQVLDLASLMAEGKNNKRKRARVDAELAELAKAPGDKGRTGLVLEPLRWALTALREERPYKAIVLEQVTTVMPVWEAYAEILEGEGYSVDTGVLRTEEYGVPQTRKRAVLIARYHGSATLPEKTHRPFRKKLTPMEEGRRPYVTMVDVLDRLAPFEVISNYGTGGDPKARGRRQHDEPAFTVTGKIRRNKVGPPGHPDCDPRFDDAEAGQLQSFPKDYPWRGKDIPQQIGNAIPPLLGIHILAAALGLGNEARDTAVKKAIACGAAAPESAPLPAGHLSNGVEVQGLFPVQVASLVEQPA</sequence>
<dbReference type="EC" id="2.1.1.37" evidence="1"/>
<accession>A0ABW9HVX1</accession>
<comment type="similarity">
    <text evidence="6">Belongs to the class I-like SAM-binding methyltransferase superfamily. C5-methyltransferase family.</text>
</comment>
<dbReference type="SUPFAM" id="SSF53335">
    <property type="entry name" value="S-adenosyl-L-methionine-dependent methyltransferases"/>
    <property type="match status" value="1"/>
</dbReference>